<evidence type="ECO:0000313" key="3">
    <source>
        <dbReference type="Proteomes" id="UP000499080"/>
    </source>
</evidence>
<protein>
    <submittedName>
        <fullName evidence="1">Uncharacterized protein</fullName>
    </submittedName>
</protein>
<organism evidence="1 3">
    <name type="scientific">Araneus ventricosus</name>
    <name type="common">Orbweaver spider</name>
    <name type="synonym">Epeira ventricosa</name>
    <dbReference type="NCBI Taxonomy" id="182803"/>
    <lineage>
        <taxon>Eukaryota</taxon>
        <taxon>Metazoa</taxon>
        <taxon>Ecdysozoa</taxon>
        <taxon>Arthropoda</taxon>
        <taxon>Chelicerata</taxon>
        <taxon>Arachnida</taxon>
        <taxon>Araneae</taxon>
        <taxon>Araneomorphae</taxon>
        <taxon>Entelegynae</taxon>
        <taxon>Araneoidea</taxon>
        <taxon>Araneidae</taxon>
        <taxon>Araneus</taxon>
    </lineage>
</organism>
<accession>A0A4Y2S047</accession>
<comment type="caution">
    <text evidence="1">The sequence shown here is derived from an EMBL/GenBank/DDBJ whole genome shotgun (WGS) entry which is preliminary data.</text>
</comment>
<dbReference type="AlphaFoldDB" id="A0A4Y2S047"/>
<evidence type="ECO:0000313" key="1">
    <source>
        <dbReference type="EMBL" id="GBN80976.1"/>
    </source>
</evidence>
<name>A0A4Y2S047_ARAVE</name>
<dbReference type="EMBL" id="BGPR01019108">
    <property type="protein sequence ID" value="GBN80976.1"/>
    <property type="molecule type" value="Genomic_DNA"/>
</dbReference>
<keyword evidence="3" id="KW-1185">Reference proteome</keyword>
<reference evidence="1 3" key="1">
    <citation type="journal article" date="2019" name="Sci. Rep.">
        <title>Orb-weaving spider Araneus ventricosus genome elucidates the spidroin gene catalogue.</title>
        <authorList>
            <person name="Kono N."/>
            <person name="Nakamura H."/>
            <person name="Ohtoshi R."/>
            <person name="Moran D.A.P."/>
            <person name="Shinohara A."/>
            <person name="Yoshida Y."/>
            <person name="Fujiwara M."/>
            <person name="Mori M."/>
            <person name="Tomita M."/>
            <person name="Arakawa K."/>
        </authorList>
    </citation>
    <scope>NUCLEOTIDE SEQUENCE [LARGE SCALE GENOMIC DNA]</scope>
</reference>
<proteinExistence type="predicted"/>
<evidence type="ECO:0000313" key="2">
    <source>
        <dbReference type="EMBL" id="GBN80986.1"/>
    </source>
</evidence>
<dbReference type="EMBL" id="BGPR01019110">
    <property type="protein sequence ID" value="GBN80986.1"/>
    <property type="molecule type" value="Genomic_DNA"/>
</dbReference>
<gene>
    <name evidence="2" type="ORF">AVEN_202487_1</name>
    <name evidence="1" type="ORF">AVEN_265995_1</name>
</gene>
<sequence length="106" mass="11395">MVNIWEITKAITPPCLSTRVLRERPAALTSSGTVAPHSGPHCERLVRRSSNLTGSSEMGPKIYTIITIPPGESGARLIIRRPLIRELAVLPPTVGAIYGKVKTGNV</sequence>
<dbReference type="Proteomes" id="UP000499080">
    <property type="component" value="Unassembled WGS sequence"/>
</dbReference>